<dbReference type="OrthoDB" id="425681at2759"/>
<proteinExistence type="predicted"/>
<dbReference type="Proteomes" id="UP000299102">
    <property type="component" value="Unassembled WGS sequence"/>
</dbReference>
<protein>
    <submittedName>
        <fullName evidence="2">Uncharacterized protein</fullName>
    </submittedName>
</protein>
<accession>A0A4C1V4C6</accession>
<comment type="caution">
    <text evidence="2">The sequence shown here is derived from an EMBL/GenBank/DDBJ whole genome shotgun (WGS) entry which is preliminary data.</text>
</comment>
<evidence type="ECO:0000256" key="1">
    <source>
        <dbReference type="SAM" id="MobiDB-lite"/>
    </source>
</evidence>
<feature type="region of interest" description="Disordered" evidence="1">
    <location>
        <begin position="30"/>
        <end position="54"/>
    </location>
</feature>
<gene>
    <name evidence="2" type="ORF">EVAR_23841_1</name>
</gene>
<reference evidence="2 3" key="1">
    <citation type="journal article" date="2019" name="Commun. Biol.">
        <title>The bagworm genome reveals a unique fibroin gene that provides high tensile strength.</title>
        <authorList>
            <person name="Kono N."/>
            <person name="Nakamura H."/>
            <person name="Ohtoshi R."/>
            <person name="Tomita M."/>
            <person name="Numata K."/>
            <person name="Arakawa K."/>
        </authorList>
    </citation>
    <scope>NUCLEOTIDE SEQUENCE [LARGE SCALE GENOMIC DNA]</scope>
</reference>
<keyword evidence="3" id="KW-1185">Reference proteome</keyword>
<organism evidence="2 3">
    <name type="scientific">Eumeta variegata</name>
    <name type="common">Bagworm moth</name>
    <name type="synonym">Eumeta japonica</name>
    <dbReference type="NCBI Taxonomy" id="151549"/>
    <lineage>
        <taxon>Eukaryota</taxon>
        <taxon>Metazoa</taxon>
        <taxon>Ecdysozoa</taxon>
        <taxon>Arthropoda</taxon>
        <taxon>Hexapoda</taxon>
        <taxon>Insecta</taxon>
        <taxon>Pterygota</taxon>
        <taxon>Neoptera</taxon>
        <taxon>Endopterygota</taxon>
        <taxon>Lepidoptera</taxon>
        <taxon>Glossata</taxon>
        <taxon>Ditrysia</taxon>
        <taxon>Tineoidea</taxon>
        <taxon>Psychidae</taxon>
        <taxon>Oiketicinae</taxon>
        <taxon>Eumeta</taxon>
    </lineage>
</organism>
<evidence type="ECO:0000313" key="2">
    <source>
        <dbReference type="EMBL" id="GBP33439.1"/>
    </source>
</evidence>
<dbReference type="EMBL" id="BGZK01000274">
    <property type="protein sequence ID" value="GBP33439.1"/>
    <property type="molecule type" value="Genomic_DNA"/>
</dbReference>
<feature type="compositionally biased region" description="Basic and acidic residues" evidence="1">
    <location>
        <begin position="32"/>
        <end position="54"/>
    </location>
</feature>
<evidence type="ECO:0000313" key="3">
    <source>
        <dbReference type="Proteomes" id="UP000299102"/>
    </source>
</evidence>
<name>A0A4C1V4C6_EUMVA</name>
<dbReference type="AlphaFoldDB" id="A0A4C1V4C6"/>
<sequence length="101" mass="11351">MCEVSMKIRCRNSDVRDWCGLKEDVVNGVEKSTGRGTDRLSAERKTDPATDRRVQEIDRTTELAFAKWAFARTAFLVEFPASRGLLSNNNATAPRSTGLHY</sequence>